<evidence type="ECO:0000256" key="6">
    <source>
        <dbReference type="SAM" id="Phobius"/>
    </source>
</evidence>
<dbReference type="SUPFAM" id="SSF52091">
    <property type="entry name" value="SpoIIaa-like"/>
    <property type="match status" value="1"/>
</dbReference>
<dbReference type="KEGG" id="lak:106180598"/>
<feature type="transmembrane region" description="Helical" evidence="6">
    <location>
        <begin position="88"/>
        <end position="109"/>
    </location>
</feature>
<comment type="subcellular location">
    <subcellularLocation>
        <location evidence="1">Membrane</location>
        <topology evidence="1">Multi-pass membrane protein</topology>
    </subcellularLocation>
</comment>
<feature type="transmembrane region" description="Helical" evidence="6">
    <location>
        <begin position="274"/>
        <end position="294"/>
    </location>
</feature>
<dbReference type="PROSITE" id="PS50801">
    <property type="entry name" value="STAS"/>
    <property type="match status" value="1"/>
</dbReference>
<dbReference type="OMA" id="AVICMVT"/>
<dbReference type="Pfam" id="PF00916">
    <property type="entry name" value="Sulfate_transp"/>
    <property type="match status" value="1"/>
</dbReference>
<name>A0A1S3KBR7_LINAN</name>
<dbReference type="Proteomes" id="UP000085678">
    <property type="component" value="Unplaced"/>
</dbReference>
<dbReference type="GO" id="GO:0055085">
    <property type="term" value="P:transmembrane transport"/>
    <property type="evidence" value="ECO:0007669"/>
    <property type="project" value="InterPro"/>
</dbReference>
<dbReference type="GO" id="GO:0016020">
    <property type="term" value="C:membrane"/>
    <property type="evidence" value="ECO:0007669"/>
    <property type="project" value="UniProtKB-SubCell"/>
</dbReference>
<evidence type="ECO:0000313" key="8">
    <source>
        <dbReference type="Proteomes" id="UP000085678"/>
    </source>
</evidence>
<dbReference type="InterPro" id="IPR011547">
    <property type="entry name" value="SLC26A/SulP_dom"/>
</dbReference>
<evidence type="ECO:0000256" key="1">
    <source>
        <dbReference type="ARBA" id="ARBA00004141"/>
    </source>
</evidence>
<dbReference type="AlphaFoldDB" id="A0A1S3KBR7"/>
<dbReference type="CDD" id="cd07042">
    <property type="entry name" value="STAS_SulP_like_sulfate_transporter"/>
    <property type="match status" value="1"/>
</dbReference>
<protein>
    <submittedName>
        <fullName evidence="9">Sulfate transporter-like</fullName>
    </submittedName>
</protein>
<keyword evidence="3 6" id="KW-1133">Transmembrane helix</keyword>
<proteinExistence type="predicted"/>
<evidence type="ECO:0000256" key="5">
    <source>
        <dbReference type="SAM" id="MobiDB-lite"/>
    </source>
</evidence>
<feature type="region of interest" description="Disordered" evidence="5">
    <location>
        <begin position="590"/>
        <end position="634"/>
    </location>
</feature>
<evidence type="ECO:0000313" key="9">
    <source>
        <dbReference type="RefSeq" id="XP_013420070.2"/>
    </source>
</evidence>
<feature type="transmembrane region" description="Helical" evidence="6">
    <location>
        <begin position="306"/>
        <end position="323"/>
    </location>
</feature>
<dbReference type="InterPro" id="IPR002645">
    <property type="entry name" value="STAS_dom"/>
</dbReference>
<dbReference type="InterPro" id="IPR036513">
    <property type="entry name" value="STAS_dom_sf"/>
</dbReference>
<dbReference type="NCBIfam" id="TIGR00815">
    <property type="entry name" value="sulP"/>
    <property type="match status" value="1"/>
</dbReference>
<dbReference type="FunCoup" id="A0A1S3KBR7">
    <property type="interactions" value="139"/>
</dbReference>
<reference evidence="9" key="1">
    <citation type="submission" date="2025-08" db="UniProtKB">
        <authorList>
            <consortium name="RefSeq"/>
        </authorList>
    </citation>
    <scope>IDENTIFICATION</scope>
    <source>
        <tissue evidence="9">Gonads</tissue>
    </source>
</reference>
<evidence type="ECO:0000256" key="2">
    <source>
        <dbReference type="ARBA" id="ARBA00022692"/>
    </source>
</evidence>
<feature type="transmembrane region" description="Helical" evidence="6">
    <location>
        <begin position="351"/>
        <end position="371"/>
    </location>
</feature>
<sequence>MASESTAELLYSGVSAETFPQRQQNTIVTQEEFNQENPPHYPAMMSMKKQLQQKKCKEDCWMNTLFMLFPFLRVLYTYKIKEYLVGDIISGLSVGVLHIAQGMGFGLLASLQPIHGLYSSFFPLLLYSFFGTSRHISFGTMALTAILVAEVVNREYPKYAGDTNAGSNSSSNASLDQTTDITGDEVMSVKLGIAMSLSLVTGIIQVGMGIFRLGFVTTYLSDAFVGGFTTGAAFHITTSQVKTMLGLKIKGFSGPFNLIFTYMEIFKKITDTNIASLCISAMCLVVILLVKVCINQRFSKKLKVPIPIDLIVLIIGTVASHFMNLKDTYGVAVIGTVAQGIPPPSVPPLNIASNFIIDAVILAIVSFAISISMAKIFTTKYHYDVDNNQELLAYGLSNGIGSFFGCFVGAVAPPRTMLHDSAGGKTQVHSVVSAILVLIVILALSPLFASLPNCILAAVIVAALQKLFMQFENLPRLWRVSMCDFFIWFMTWMAVVILDIGTGLGVGLAFSFITVVMRTQFARGYTLVKTDDMDKFVSTQHYPNIPKPPSSSNINIFQFQSALYFANAELFKEKLFKMVGKPYEVKTHKSGNEDIERAENSNESADSRGGMGKNAENNSVSKETETRPSDSSSNSAQSILILDCTRIVFIDSSGIKALSQVYSEYKHLGVTVFMAGCTEGVYQALQNGNYFDLFPSGYVFMTLIDAYHMAVMCLGSDSKTVL</sequence>
<evidence type="ECO:0000259" key="7">
    <source>
        <dbReference type="PROSITE" id="PS50801"/>
    </source>
</evidence>
<evidence type="ECO:0000256" key="4">
    <source>
        <dbReference type="ARBA" id="ARBA00023136"/>
    </source>
</evidence>
<dbReference type="Pfam" id="PF01740">
    <property type="entry name" value="STAS"/>
    <property type="match status" value="1"/>
</dbReference>
<keyword evidence="4 6" id="KW-0472">Membrane</keyword>
<keyword evidence="8" id="KW-1185">Reference proteome</keyword>
<dbReference type="Gene3D" id="3.30.750.24">
    <property type="entry name" value="STAS domain"/>
    <property type="match status" value="1"/>
</dbReference>
<dbReference type="InParanoid" id="A0A1S3KBR7"/>
<organism evidence="8 9">
    <name type="scientific">Lingula anatina</name>
    <name type="common">Brachiopod</name>
    <name type="synonym">Lingula unguis</name>
    <dbReference type="NCBI Taxonomy" id="7574"/>
    <lineage>
        <taxon>Eukaryota</taxon>
        <taxon>Metazoa</taxon>
        <taxon>Spiralia</taxon>
        <taxon>Lophotrochozoa</taxon>
        <taxon>Brachiopoda</taxon>
        <taxon>Linguliformea</taxon>
        <taxon>Lingulata</taxon>
        <taxon>Lingulida</taxon>
        <taxon>Linguloidea</taxon>
        <taxon>Lingulidae</taxon>
        <taxon>Lingula</taxon>
    </lineage>
</organism>
<feature type="domain" description="STAS" evidence="7">
    <location>
        <begin position="544"/>
        <end position="710"/>
    </location>
</feature>
<feature type="transmembrane region" description="Helical" evidence="6">
    <location>
        <begin position="191"/>
        <end position="211"/>
    </location>
</feature>
<dbReference type="PANTHER" id="PTHR11814">
    <property type="entry name" value="SULFATE TRANSPORTER"/>
    <property type="match status" value="1"/>
</dbReference>
<evidence type="ECO:0000256" key="3">
    <source>
        <dbReference type="ARBA" id="ARBA00022989"/>
    </source>
</evidence>
<dbReference type="GeneID" id="106180598"/>
<gene>
    <name evidence="9" type="primary">LOC106180598</name>
</gene>
<feature type="transmembrane region" description="Helical" evidence="6">
    <location>
        <begin position="431"/>
        <end position="464"/>
    </location>
</feature>
<dbReference type="InterPro" id="IPR001902">
    <property type="entry name" value="SLC26A/SulP_fam"/>
</dbReference>
<accession>A0A1S3KBR7</accession>
<dbReference type="OrthoDB" id="288203at2759"/>
<feature type="transmembrane region" description="Helical" evidence="6">
    <location>
        <begin position="485"/>
        <end position="513"/>
    </location>
</feature>
<feature type="transmembrane region" description="Helical" evidence="6">
    <location>
        <begin position="391"/>
        <end position="411"/>
    </location>
</feature>
<dbReference type="STRING" id="7574.A0A1S3KBR7"/>
<dbReference type="RefSeq" id="XP_013420070.2">
    <property type="nucleotide sequence ID" value="XM_013564616.2"/>
</dbReference>
<feature type="compositionally biased region" description="Basic and acidic residues" evidence="5">
    <location>
        <begin position="590"/>
        <end position="600"/>
    </location>
</feature>
<keyword evidence="2 6" id="KW-0812">Transmembrane</keyword>